<evidence type="ECO:0000313" key="3">
    <source>
        <dbReference type="Proteomes" id="UP001161017"/>
    </source>
</evidence>
<proteinExistence type="predicted"/>
<dbReference type="AlphaFoldDB" id="A0AA43QKD6"/>
<feature type="compositionally biased region" description="Low complexity" evidence="1">
    <location>
        <begin position="250"/>
        <end position="262"/>
    </location>
</feature>
<feature type="region of interest" description="Disordered" evidence="1">
    <location>
        <begin position="246"/>
        <end position="313"/>
    </location>
</feature>
<protein>
    <submittedName>
        <fullName evidence="2">Uncharacterized protein</fullName>
    </submittedName>
</protein>
<feature type="compositionally biased region" description="Acidic residues" evidence="1">
    <location>
        <begin position="298"/>
        <end position="311"/>
    </location>
</feature>
<comment type="caution">
    <text evidence="2">The sequence shown here is derived from an EMBL/GenBank/DDBJ whole genome shotgun (WGS) entry which is preliminary data.</text>
</comment>
<feature type="compositionally biased region" description="Polar residues" evidence="1">
    <location>
        <begin position="282"/>
        <end position="297"/>
    </location>
</feature>
<keyword evidence="3" id="KW-1185">Reference proteome</keyword>
<name>A0AA43QKD6_9LECA</name>
<evidence type="ECO:0000256" key="1">
    <source>
        <dbReference type="SAM" id="MobiDB-lite"/>
    </source>
</evidence>
<gene>
    <name evidence="2" type="ORF">OHK93_007387</name>
</gene>
<sequence length="361" mass="39737">MSDQLIIAWATKVEASQLGARLEAYSETKPAIEAFMKLKRNLPAEVKEIITNAVKDQAYVKIIGSWLQAESCYDAYCTIESHFSAQELHDEANIRCKWNADPIDISCLDVECEERHHNAVVSHLAKMNPTGRGETTGYSDTQDFTNDFGIYPYFTILDRHDRSAYHNQMVFESAKVSSFLMLPLHKAFLEAQGAHKQNTFVMEQTVSVPIIETSAIIAPRFKAAIRALRLNAGHMCVYANVGKNTGAMRSSDNSNESSPSSNLKDGNDDEKERKADPDEHVSMNTQSTTGGSASADQTVDESEILSDDGREDSEGGSGAGLLCFNCNSTDCDGTVQKIKDPAIMILGSGKLKTYGQLELYH</sequence>
<evidence type="ECO:0000313" key="2">
    <source>
        <dbReference type="EMBL" id="MDI1488113.1"/>
    </source>
</evidence>
<dbReference type="Proteomes" id="UP001161017">
    <property type="component" value="Unassembled WGS sequence"/>
</dbReference>
<dbReference type="EMBL" id="JAPUFD010000007">
    <property type="protein sequence ID" value="MDI1488113.1"/>
    <property type="molecule type" value="Genomic_DNA"/>
</dbReference>
<accession>A0AA43QKD6</accession>
<organism evidence="2 3">
    <name type="scientific">Ramalina farinacea</name>
    <dbReference type="NCBI Taxonomy" id="258253"/>
    <lineage>
        <taxon>Eukaryota</taxon>
        <taxon>Fungi</taxon>
        <taxon>Dikarya</taxon>
        <taxon>Ascomycota</taxon>
        <taxon>Pezizomycotina</taxon>
        <taxon>Lecanoromycetes</taxon>
        <taxon>OSLEUM clade</taxon>
        <taxon>Lecanoromycetidae</taxon>
        <taxon>Lecanorales</taxon>
        <taxon>Lecanorineae</taxon>
        <taxon>Ramalinaceae</taxon>
        <taxon>Ramalina</taxon>
    </lineage>
</organism>
<feature type="compositionally biased region" description="Basic and acidic residues" evidence="1">
    <location>
        <begin position="270"/>
        <end position="281"/>
    </location>
</feature>
<reference evidence="2" key="1">
    <citation type="journal article" date="2023" name="Genome Biol. Evol.">
        <title>First Whole Genome Sequence and Flow Cytometry Genome Size Data for the Lichen-Forming Fungus Ramalina farinacea (Ascomycota).</title>
        <authorList>
            <person name="Llewellyn T."/>
            <person name="Mian S."/>
            <person name="Hill R."/>
            <person name="Leitch I.J."/>
            <person name="Gaya E."/>
        </authorList>
    </citation>
    <scope>NUCLEOTIDE SEQUENCE</scope>
    <source>
        <strain evidence="2">LIQ254RAFAR</strain>
    </source>
</reference>